<dbReference type="InterPro" id="IPR027417">
    <property type="entry name" value="P-loop_NTPase"/>
</dbReference>
<dbReference type="RefSeq" id="XP_009178196.1">
    <property type="nucleotide sequence ID" value="XM_009179932.1"/>
</dbReference>
<dbReference type="Proteomes" id="UP000054324">
    <property type="component" value="Unassembled WGS sequence"/>
</dbReference>
<keyword evidence="2" id="KW-0067">ATP-binding</keyword>
<proteinExistence type="predicted"/>
<keyword evidence="5" id="KW-1185">Reference proteome</keyword>
<dbReference type="EMBL" id="KL613995">
    <property type="protein sequence ID" value="KER18057.1"/>
    <property type="molecule type" value="Genomic_DNA"/>
</dbReference>
<accession>A0A074YXZ5</accession>
<evidence type="ECO:0000259" key="3">
    <source>
        <dbReference type="Pfam" id="PF00005"/>
    </source>
</evidence>
<dbReference type="InterPro" id="IPR003439">
    <property type="entry name" value="ABC_transporter-like_ATP-bd"/>
</dbReference>
<organism evidence="4 5">
    <name type="scientific">Opisthorchis viverrini</name>
    <name type="common">Southeast Asian liver fluke</name>
    <dbReference type="NCBI Taxonomy" id="6198"/>
    <lineage>
        <taxon>Eukaryota</taxon>
        <taxon>Metazoa</taxon>
        <taxon>Spiralia</taxon>
        <taxon>Lophotrochozoa</taxon>
        <taxon>Platyhelminthes</taxon>
        <taxon>Trematoda</taxon>
        <taxon>Digenea</taxon>
        <taxon>Opisthorchiida</taxon>
        <taxon>Opisthorchiata</taxon>
        <taxon>Opisthorchiidae</taxon>
        <taxon>Opisthorchis</taxon>
    </lineage>
</organism>
<feature type="domain" description="ABC transporter" evidence="3">
    <location>
        <begin position="6"/>
        <end position="73"/>
    </location>
</feature>
<dbReference type="AlphaFoldDB" id="A0A074YXZ5"/>
<evidence type="ECO:0000313" key="4">
    <source>
        <dbReference type="EMBL" id="KER18057.1"/>
    </source>
</evidence>
<dbReference type="OrthoDB" id="6500128at2759"/>
<dbReference type="GO" id="GO:0005524">
    <property type="term" value="F:ATP binding"/>
    <property type="evidence" value="ECO:0007669"/>
    <property type="project" value="UniProtKB-KW"/>
</dbReference>
<feature type="non-terminal residue" evidence="4">
    <location>
        <position position="1"/>
    </location>
</feature>
<dbReference type="Pfam" id="PF00005">
    <property type="entry name" value="ABC_tran"/>
    <property type="match status" value="1"/>
</dbReference>
<evidence type="ECO:0000256" key="2">
    <source>
        <dbReference type="ARBA" id="ARBA00022840"/>
    </source>
</evidence>
<dbReference type="InterPro" id="IPR050173">
    <property type="entry name" value="ABC_transporter_C-like"/>
</dbReference>
<feature type="non-terminal residue" evidence="4">
    <location>
        <position position="74"/>
    </location>
</feature>
<dbReference type="GO" id="GO:0016887">
    <property type="term" value="F:ATP hydrolysis activity"/>
    <property type="evidence" value="ECO:0007669"/>
    <property type="project" value="InterPro"/>
</dbReference>
<evidence type="ECO:0000313" key="5">
    <source>
        <dbReference type="Proteomes" id="UP000054324"/>
    </source>
</evidence>
<protein>
    <recommendedName>
        <fullName evidence="3">ABC transporter domain-containing protein</fullName>
    </recommendedName>
</protein>
<dbReference type="PANTHER" id="PTHR24223">
    <property type="entry name" value="ATP-BINDING CASSETTE SUB-FAMILY C"/>
    <property type="match status" value="1"/>
</dbReference>
<dbReference type="STRING" id="6198.A0A074YXZ5"/>
<dbReference type="KEGG" id="ovi:T265_16324"/>
<reference evidence="4 5" key="1">
    <citation type="submission" date="2013-11" db="EMBL/GenBank/DDBJ databases">
        <title>Opisthorchis viverrini - life in the bile duct.</title>
        <authorList>
            <person name="Young N.D."/>
            <person name="Nagarajan N."/>
            <person name="Lin S.J."/>
            <person name="Korhonen P.K."/>
            <person name="Jex A.R."/>
            <person name="Hall R.S."/>
            <person name="Safavi-Hemami H."/>
            <person name="Kaewkong W."/>
            <person name="Bertrand D."/>
            <person name="Gao S."/>
            <person name="Seet Q."/>
            <person name="Wongkham S."/>
            <person name="Teh B.T."/>
            <person name="Wongkham C."/>
            <person name="Intapan P.M."/>
            <person name="Maleewong W."/>
            <person name="Yang X."/>
            <person name="Hu M."/>
            <person name="Wang Z."/>
            <person name="Hofmann A."/>
            <person name="Sternberg P.W."/>
            <person name="Tan P."/>
            <person name="Wang J."/>
            <person name="Gasser R.B."/>
        </authorList>
    </citation>
    <scope>NUCLEOTIDE SEQUENCE [LARGE SCALE GENOMIC DNA]</scope>
</reference>
<gene>
    <name evidence="4" type="ORF">T265_16324</name>
</gene>
<dbReference type="GeneID" id="20330489"/>
<dbReference type="Gene3D" id="3.40.50.300">
    <property type="entry name" value="P-loop containing nucleotide triphosphate hydrolases"/>
    <property type="match status" value="1"/>
</dbReference>
<keyword evidence="1" id="KW-0547">Nucleotide-binding</keyword>
<evidence type="ECO:0000256" key="1">
    <source>
        <dbReference type="ARBA" id="ARBA00022741"/>
    </source>
</evidence>
<dbReference type="CTD" id="20330489"/>
<dbReference type="SUPFAM" id="SSF52540">
    <property type="entry name" value="P-loop containing nucleoside triphosphate hydrolases"/>
    <property type="match status" value="1"/>
</dbReference>
<name>A0A074YXZ5_OPIVI</name>
<sequence>GQPSLRRVGIVGRTGAGKSSLASSIFRIVEPVILDEDRPQLSGPFANKGPIIVDGVDISRIGLHELRSRFSILP</sequence>